<protein>
    <submittedName>
        <fullName evidence="3">Uncharacterized protein</fullName>
    </submittedName>
</protein>
<dbReference type="EMBL" id="OX465086">
    <property type="protein sequence ID" value="CAI9261834.1"/>
    <property type="molecule type" value="Genomic_DNA"/>
</dbReference>
<evidence type="ECO:0000256" key="2">
    <source>
        <dbReference type="SAM" id="MobiDB-lite"/>
    </source>
</evidence>
<feature type="compositionally biased region" description="Basic and acidic residues" evidence="2">
    <location>
        <begin position="122"/>
        <end position="132"/>
    </location>
</feature>
<evidence type="ECO:0000313" key="4">
    <source>
        <dbReference type="Proteomes" id="UP001177003"/>
    </source>
</evidence>
<gene>
    <name evidence="3" type="ORF">LSALG_LOCUS2609</name>
</gene>
<reference evidence="3" key="1">
    <citation type="submission" date="2023-04" db="EMBL/GenBank/DDBJ databases">
        <authorList>
            <person name="Vijverberg K."/>
            <person name="Xiong W."/>
            <person name="Schranz E."/>
        </authorList>
    </citation>
    <scope>NUCLEOTIDE SEQUENCE</scope>
</reference>
<feature type="region of interest" description="Disordered" evidence="2">
    <location>
        <begin position="117"/>
        <end position="141"/>
    </location>
</feature>
<sequence>MRMIETLDQKIHNTIEACLSPMNQKIDDFILSLSNLDEQVQHQLDSLRSNIENLSKSNYEKNNSSSGDISSLQKTVQLLVDEVKAIKQEFSTSDLCALQQKVSSTNSKLELILAKLSGSNERPPEAEKEKVQKTRSSQSSMIHQIPNLPHEFEKRIYEKIQSLDKMVANARPKTQQNTTKIAEKDKELIRQQGIKDPSLKVLRRKDVHFSKPIIILEPTTQSKLSQDDPKDKGKHKIIFKSKKELAKETQMKIDEELAKKLKGKELNSKQEVVCKGNLQRSRLKKGLHGMMSNLEFLHLK</sequence>
<name>A0AA35V4P8_LACSI</name>
<accession>A0AA35V4P8</accession>
<evidence type="ECO:0000256" key="1">
    <source>
        <dbReference type="SAM" id="Coils"/>
    </source>
</evidence>
<evidence type="ECO:0000313" key="3">
    <source>
        <dbReference type="EMBL" id="CAI9261834.1"/>
    </source>
</evidence>
<dbReference type="Proteomes" id="UP001177003">
    <property type="component" value="Chromosome 0"/>
</dbReference>
<keyword evidence="1" id="KW-0175">Coiled coil</keyword>
<dbReference type="AlphaFoldDB" id="A0AA35V4P8"/>
<proteinExistence type="predicted"/>
<keyword evidence="4" id="KW-1185">Reference proteome</keyword>
<organism evidence="3 4">
    <name type="scientific">Lactuca saligna</name>
    <name type="common">Willowleaf lettuce</name>
    <dbReference type="NCBI Taxonomy" id="75948"/>
    <lineage>
        <taxon>Eukaryota</taxon>
        <taxon>Viridiplantae</taxon>
        <taxon>Streptophyta</taxon>
        <taxon>Embryophyta</taxon>
        <taxon>Tracheophyta</taxon>
        <taxon>Spermatophyta</taxon>
        <taxon>Magnoliopsida</taxon>
        <taxon>eudicotyledons</taxon>
        <taxon>Gunneridae</taxon>
        <taxon>Pentapetalae</taxon>
        <taxon>asterids</taxon>
        <taxon>campanulids</taxon>
        <taxon>Asterales</taxon>
        <taxon>Asteraceae</taxon>
        <taxon>Cichorioideae</taxon>
        <taxon>Cichorieae</taxon>
        <taxon>Lactucinae</taxon>
        <taxon>Lactuca</taxon>
    </lineage>
</organism>
<feature type="coiled-coil region" evidence="1">
    <location>
        <begin position="37"/>
        <end position="89"/>
    </location>
</feature>